<sequence length="250" mass="25478">MRTLKSFAVSTLAGAATAATLLFSSAAAAGPTQLGFILDRSGSIGSGNWSIIVNGLANAVNTLLPANGTYEVSVVTFASSATANIQNFLVTDVASRTALANQIAGLTFSGGGTNFSAAFSTMNTVLGNTIQNADKSYINFATDGISSTDGKPARDAAIAMGVDNISIEGIGGGVDKTYLMNNICYPGPCDDTSPYNFPNQGFYIGVADAQAYAAAIGNKLRTVTGQIPEPATLALTSLALLGIGALRRKQ</sequence>
<dbReference type="NCBIfam" id="TIGR02595">
    <property type="entry name" value="PEP_CTERM"/>
    <property type="match status" value="1"/>
</dbReference>
<protein>
    <recommendedName>
        <fullName evidence="2">VWFA domain-containing protein</fullName>
    </recommendedName>
</protein>
<dbReference type="EMBL" id="JACHHO010000002">
    <property type="protein sequence ID" value="MBB5204267.1"/>
    <property type="molecule type" value="Genomic_DNA"/>
</dbReference>
<dbReference type="SMART" id="SM00327">
    <property type="entry name" value="VWA"/>
    <property type="match status" value="1"/>
</dbReference>
<feature type="domain" description="VWFA" evidence="2">
    <location>
        <begin position="33"/>
        <end position="173"/>
    </location>
</feature>
<dbReference type="Pfam" id="PF07589">
    <property type="entry name" value="PEP-CTERM"/>
    <property type="match status" value="1"/>
</dbReference>
<dbReference type="RefSeq" id="WP_138858316.1">
    <property type="nucleotide sequence ID" value="NZ_CP040709.1"/>
</dbReference>
<organism evidence="3 4">
    <name type="scientific">Inhella inkyongensis</name>
    <dbReference type="NCBI Taxonomy" id="392593"/>
    <lineage>
        <taxon>Bacteria</taxon>
        <taxon>Pseudomonadati</taxon>
        <taxon>Pseudomonadota</taxon>
        <taxon>Betaproteobacteria</taxon>
        <taxon>Burkholderiales</taxon>
        <taxon>Sphaerotilaceae</taxon>
        <taxon>Inhella</taxon>
    </lineage>
</organism>
<dbReference type="InterPro" id="IPR036465">
    <property type="entry name" value="vWFA_dom_sf"/>
</dbReference>
<keyword evidence="4" id="KW-1185">Reference proteome</keyword>
<evidence type="ECO:0000313" key="4">
    <source>
        <dbReference type="Proteomes" id="UP000554837"/>
    </source>
</evidence>
<proteinExistence type="predicted"/>
<dbReference type="Pfam" id="PF00092">
    <property type="entry name" value="VWA"/>
    <property type="match status" value="1"/>
</dbReference>
<evidence type="ECO:0000313" key="3">
    <source>
        <dbReference type="EMBL" id="MBB5204267.1"/>
    </source>
</evidence>
<accession>A0A840RZP8</accession>
<keyword evidence="1" id="KW-0732">Signal</keyword>
<evidence type="ECO:0000259" key="2">
    <source>
        <dbReference type="PROSITE" id="PS50234"/>
    </source>
</evidence>
<feature type="signal peptide" evidence="1">
    <location>
        <begin position="1"/>
        <end position="29"/>
    </location>
</feature>
<reference evidence="3 4" key="1">
    <citation type="submission" date="2020-08" db="EMBL/GenBank/DDBJ databases">
        <title>Genomic Encyclopedia of Type Strains, Phase IV (KMG-IV): sequencing the most valuable type-strain genomes for metagenomic binning, comparative biology and taxonomic classification.</title>
        <authorList>
            <person name="Goeker M."/>
        </authorList>
    </citation>
    <scope>NUCLEOTIDE SEQUENCE [LARGE SCALE GENOMIC DNA]</scope>
    <source>
        <strain evidence="3 4">DSM 23958</strain>
    </source>
</reference>
<comment type="caution">
    <text evidence="3">The sequence shown here is derived from an EMBL/GenBank/DDBJ whole genome shotgun (WGS) entry which is preliminary data.</text>
</comment>
<gene>
    <name evidence="3" type="ORF">HNQ51_001581</name>
</gene>
<dbReference type="CDD" id="cd00198">
    <property type="entry name" value="vWFA"/>
    <property type="match status" value="1"/>
</dbReference>
<dbReference type="Gene3D" id="3.40.50.410">
    <property type="entry name" value="von Willebrand factor, type A domain"/>
    <property type="match status" value="1"/>
</dbReference>
<dbReference type="AlphaFoldDB" id="A0A840RZP8"/>
<feature type="chain" id="PRO_5032697321" description="VWFA domain-containing protein" evidence="1">
    <location>
        <begin position="30"/>
        <end position="250"/>
    </location>
</feature>
<dbReference type="InterPro" id="IPR002035">
    <property type="entry name" value="VWF_A"/>
</dbReference>
<name>A0A840RZP8_9BURK</name>
<dbReference type="PROSITE" id="PS50234">
    <property type="entry name" value="VWFA"/>
    <property type="match status" value="1"/>
</dbReference>
<dbReference type="Proteomes" id="UP000554837">
    <property type="component" value="Unassembled WGS sequence"/>
</dbReference>
<dbReference type="SUPFAM" id="SSF53300">
    <property type="entry name" value="vWA-like"/>
    <property type="match status" value="1"/>
</dbReference>
<dbReference type="InterPro" id="IPR013424">
    <property type="entry name" value="Ice-binding_C"/>
</dbReference>
<evidence type="ECO:0000256" key="1">
    <source>
        <dbReference type="SAM" id="SignalP"/>
    </source>
</evidence>
<dbReference type="OrthoDB" id="8335338at2"/>